<evidence type="ECO:0000313" key="2">
    <source>
        <dbReference type="EMBL" id="KAF0703260.1"/>
    </source>
</evidence>
<accession>A0A6G0VNK0</accession>
<organism evidence="2 3">
    <name type="scientific">Aphis craccivora</name>
    <name type="common">Cowpea aphid</name>
    <dbReference type="NCBI Taxonomy" id="307492"/>
    <lineage>
        <taxon>Eukaryota</taxon>
        <taxon>Metazoa</taxon>
        <taxon>Ecdysozoa</taxon>
        <taxon>Arthropoda</taxon>
        <taxon>Hexapoda</taxon>
        <taxon>Insecta</taxon>
        <taxon>Pterygota</taxon>
        <taxon>Neoptera</taxon>
        <taxon>Paraneoptera</taxon>
        <taxon>Hemiptera</taxon>
        <taxon>Sternorrhyncha</taxon>
        <taxon>Aphidomorpha</taxon>
        <taxon>Aphidoidea</taxon>
        <taxon>Aphididae</taxon>
        <taxon>Aphidini</taxon>
        <taxon>Aphis</taxon>
        <taxon>Aphis</taxon>
    </lineage>
</organism>
<comment type="caution">
    <text evidence="2">The sequence shown here is derived from an EMBL/GenBank/DDBJ whole genome shotgun (WGS) entry which is preliminary data.</text>
</comment>
<reference evidence="2 3" key="1">
    <citation type="submission" date="2019-08" db="EMBL/GenBank/DDBJ databases">
        <title>Whole genome of Aphis craccivora.</title>
        <authorList>
            <person name="Voronova N.V."/>
            <person name="Shulinski R.S."/>
            <person name="Bandarenka Y.V."/>
            <person name="Zhorov D.G."/>
            <person name="Warner D."/>
        </authorList>
    </citation>
    <scope>NUCLEOTIDE SEQUENCE [LARGE SCALE GENOMIC DNA]</scope>
    <source>
        <strain evidence="2">180601</strain>
        <tissue evidence="2">Whole Body</tissue>
    </source>
</reference>
<feature type="domain" description="Endonuclease/exonuclease/phosphatase" evidence="1">
    <location>
        <begin position="19"/>
        <end position="124"/>
    </location>
</feature>
<proteinExistence type="predicted"/>
<evidence type="ECO:0000313" key="3">
    <source>
        <dbReference type="Proteomes" id="UP000478052"/>
    </source>
</evidence>
<gene>
    <name evidence="2" type="ORF">FWK35_00031928</name>
</gene>
<dbReference type="SUPFAM" id="SSF56219">
    <property type="entry name" value="DNase I-like"/>
    <property type="match status" value="1"/>
</dbReference>
<dbReference type="InterPro" id="IPR036691">
    <property type="entry name" value="Endo/exonu/phosph_ase_sf"/>
</dbReference>
<dbReference type="InterPro" id="IPR005135">
    <property type="entry name" value="Endo/exonuclease/phosphatase"/>
</dbReference>
<feature type="non-terminal residue" evidence="2">
    <location>
        <position position="247"/>
    </location>
</feature>
<protein>
    <submittedName>
        <fullName evidence="2">Reverse transcriptase domain-containing protein</fullName>
    </submittedName>
</protein>
<keyword evidence="2" id="KW-0695">RNA-directed DNA polymerase</keyword>
<sequence>MDYGAGLGFVWATINNSIVYSCYCSPNCTIAEFNTFLNGLEASIRLQASSQVNLIVAGDFNAHSACWGSATDETQETLTPTYARANAASVIDVTMARPLPGNHPLVTDWMVLEDVHSASNHAYISFKVVTTRPRLRSDCTSRAPAPSWSVRKINPVVVNLYWDLAGAPPTLPANAPADSHAVSHSEILSRSCDAAMPRRADRQCCPQEVSASRLTIVVYICMFCALSNREITKFQGYLVRTNFFALP</sequence>
<keyword evidence="2" id="KW-0808">Transferase</keyword>
<keyword evidence="2" id="KW-0548">Nucleotidyltransferase</keyword>
<dbReference type="AlphaFoldDB" id="A0A6G0VNK0"/>
<dbReference type="EMBL" id="VUJU01013968">
    <property type="protein sequence ID" value="KAF0703260.1"/>
    <property type="molecule type" value="Genomic_DNA"/>
</dbReference>
<name>A0A6G0VNK0_APHCR</name>
<dbReference type="OrthoDB" id="6628989at2759"/>
<dbReference type="Pfam" id="PF14529">
    <property type="entry name" value="Exo_endo_phos_2"/>
    <property type="match status" value="1"/>
</dbReference>
<dbReference type="Proteomes" id="UP000478052">
    <property type="component" value="Unassembled WGS sequence"/>
</dbReference>
<keyword evidence="3" id="KW-1185">Reference proteome</keyword>
<dbReference type="GO" id="GO:0003964">
    <property type="term" value="F:RNA-directed DNA polymerase activity"/>
    <property type="evidence" value="ECO:0007669"/>
    <property type="project" value="UniProtKB-KW"/>
</dbReference>
<evidence type="ECO:0000259" key="1">
    <source>
        <dbReference type="Pfam" id="PF14529"/>
    </source>
</evidence>
<dbReference type="Gene3D" id="3.60.10.10">
    <property type="entry name" value="Endonuclease/exonuclease/phosphatase"/>
    <property type="match status" value="1"/>
</dbReference>